<dbReference type="OrthoDB" id="504170at2759"/>
<evidence type="ECO:0000256" key="1">
    <source>
        <dbReference type="ARBA" id="ARBA00001946"/>
    </source>
</evidence>
<feature type="region of interest" description="Disordered" evidence="15">
    <location>
        <begin position="381"/>
        <end position="512"/>
    </location>
</feature>
<feature type="compositionally biased region" description="Polar residues" evidence="15">
    <location>
        <begin position="766"/>
        <end position="780"/>
    </location>
</feature>
<evidence type="ECO:0000256" key="11">
    <source>
        <dbReference type="ARBA" id="ARBA00022902"/>
    </source>
</evidence>
<keyword evidence="6" id="KW-0479">Metal-binding</keyword>
<dbReference type="CDD" id="cd14340">
    <property type="entry name" value="UBA_BRSK"/>
    <property type="match status" value="1"/>
</dbReference>
<keyword evidence="17" id="KW-1185">Reference proteome</keyword>
<feature type="region of interest" description="Disordered" evidence="15">
    <location>
        <begin position="762"/>
        <end position="794"/>
    </location>
</feature>
<comment type="similarity">
    <text evidence="2">Belongs to the protein kinase superfamily. CAMK Ser/Thr protein kinase family. SNF1 subfamily.</text>
</comment>
<dbReference type="GeneID" id="115881703"/>
<dbReference type="InParanoid" id="A0A6J2XVU1"/>
<dbReference type="Pfam" id="PF21122">
    <property type="entry name" value="KA1_BRSK"/>
    <property type="match status" value="1"/>
</dbReference>
<keyword evidence="7 14" id="KW-0547">Nucleotide-binding</keyword>
<evidence type="ECO:0000256" key="8">
    <source>
        <dbReference type="ARBA" id="ARBA00022777"/>
    </source>
</evidence>
<evidence type="ECO:0000313" key="18">
    <source>
        <dbReference type="RefSeq" id="XP_030755166.1"/>
    </source>
</evidence>
<feature type="compositionally biased region" description="Polar residues" evidence="15">
    <location>
        <begin position="426"/>
        <end position="456"/>
    </location>
</feature>
<feature type="compositionally biased region" description="Low complexity" evidence="15">
    <location>
        <begin position="409"/>
        <end position="425"/>
    </location>
</feature>
<dbReference type="PANTHER" id="PTHR24346">
    <property type="entry name" value="MAP/MICROTUBULE AFFINITY-REGULATING KINASE"/>
    <property type="match status" value="1"/>
</dbReference>
<gene>
    <name evidence="18" type="primary">LOC115881703</name>
</gene>
<evidence type="ECO:0000256" key="14">
    <source>
        <dbReference type="PROSITE-ProRule" id="PRU10141"/>
    </source>
</evidence>
<keyword evidence="9 14" id="KW-0067">ATP-binding</keyword>
<sequence length="811" mass="90190">MQKENSNAAEVQHQYVGPYRLEKTLGKGQTGLVKLGVQCVTGKKVAIKIINREKLSESVLMKVEREIAIMKLIDHPHVLGLTDVYENKKYLYLVLEHVSGGELFDYLVKKGRLTPKEARRFFRQIISALDFCHSHSICHRDLKPENLLLDEKNNIKIADFGMASLQPMGSMLETSCGSPHYACPEVIRGEKYDGRKADVWSCGVILYALLVGALPFDDDNLRQLLEKVKRGVFHIPHFVPPDCQSLLRGMIEINPDKRLTLTEINKHPWVTAGGKGELELELPMMEVVQTHVLPSIEAVDPDVLQAICSLGCFKEKEKLIQHLLSPSHNTEKVIYFLLLERKRRRPAYEDETTDSVLRIRPNESLDPPKKRIDTCRVNGQTSLQFGQISEGSPLTPRRSHYKRHHARRSPSTGSTHSSLSVHSPTRSSGASSPVMFNSSITPTNTHSGMSSPVSQRSTPSHHAPPSSTHRVSAHVTANTHVTVTPPPATPTHHRANSSGGASVMSLTSPESDAASLVAGSNILTPMTPPGSPHLSTTSHHWRSRLTTIKNSFLGSPRFHRRKLQTSSEEVHLTPESSPELTKKSWFGSLMTTEKDETFTILVKGKPLATVKADLIHAFLSIAELSHSVSSPMSFRVEYKRGTAGPAMFQRHVRFQVDISIITKQTENAKEHLYAITFTLLSGNIRRFRRVCEHIQAQVCTRRPPPSPRAQRKFTTDLSESSSCGSDSSELYLNTRQVNVLQLENSDLESECSVFDVRTASREVSRRASTNNNTENCEQNPPGTPKAVRSNSENTDSCEKTCITTMSGSSIA</sequence>
<evidence type="ECO:0000256" key="10">
    <source>
        <dbReference type="ARBA" id="ARBA00022842"/>
    </source>
</evidence>
<dbReference type="GO" id="GO:0004674">
    <property type="term" value="F:protein serine/threonine kinase activity"/>
    <property type="evidence" value="ECO:0007669"/>
    <property type="project" value="UniProtKB-KW"/>
</dbReference>
<organism evidence="17 18">
    <name type="scientific">Sitophilus oryzae</name>
    <name type="common">Rice weevil</name>
    <name type="synonym">Curculio oryzae</name>
    <dbReference type="NCBI Taxonomy" id="7048"/>
    <lineage>
        <taxon>Eukaryota</taxon>
        <taxon>Metazoa</taxon>
        <taxon>Ecdysozoa</taxon>
        <taxon>Arthropoda</taxon>
        <taxon>Hexapoda</taxon>
        <taxon>Insecta</taxon>
        <taxon>Pterygota</taxon>
        <taxon>Neoptera</taxon>
        <taxon>Endopterygota</taxon>
        <taxon>Coleoptera</taxon>
        <taxon>Polyphaga</taxon>
        <taxon>Cucujiformia</taxon>
        <taxon>Curculionidae</taxon>
        <taxon>Dryophthorinae</taxon>
        <taxon>Sitophilus</taxon>
    </lineage>
</organism>
<dbReference type="PANTHER" id="PTHR24346:SF36">
    <property type="entry name" value="SERINE_THREONINE-PROTEIN KINASE BRSK1 ISOFORM X1-RELATED"/>
    <property type="match status" value="1"/>
</dbReference>
<dbReference type="InterPro" id="IPR017441">
    <property type="entry name" value="Protein_kinase_ATP_BS"/>
</dbReference>
<dbReference type="Gene3D" id="1.10.510.10">
    <property type="entry name" value="Transferase(Phosphotransferase) domain 1"/>
    <property type="match status" value="1"/>
</dbReference>
<dbReference type="Proteomes" id="UP000504635">
    <property type="component" value="Unplaced"/>
</dbReference>
<proteinExistence type="inferred from homology"/>
<dbReference type="GO" id="GO:0046872">
    <property type="term" value="F:metal ion binding"/>
    <property type="evidence" value="ECO:0007669"/>
    <property type="project" value="UniProtKB-KW"/>
</dbReference>
<accession>A0A6J2XVU1</accession>
<evidence type="ECO:0000313" key="17">
    <source>
        <dbReference type="Proteomes" id="UP000504635"/>
    </source>
</evidence>
<feature type="binding site" evidence="14">
    <location>
        <position position="48"/>
    </location>
    <ligand>
        <name>ATP</name>
        <dbReference type="ChEBI" id="CHEBI:30616"/>
    </ligand>
</feature>
<dbReference type="Pfam" id="PF21115">
    <property type="entry name" value="UBA_BRSK"/>
    <property type="match status" value="1"/>
</dbReference>
<evidence type="ECO:0000256" key="9">
    <source>
        <dbReference type="ARBA" id="ARBA00022840"/>
    </source>
</evidence>
<feature type="compositionally biased region" description="Basic residues" evidence="15">
    <location>
        <begin position="397"/>
        <end position="408"/>
    </location>
</feature>
<feature type="compositionally biased region" description="Polar residues" evidence="15">
    <location>
        <begin position="496"/>
        <end position="510"/>
    </location>
</feature>
<dbReference type="FunFam" id="1.10.510.10:FF:000064">
    <property type="entry name" value="BR serine/threonine-protein kinase 2"/>
    <property type="match status" value="1"/>
</dbReference>
<evidence type="ECO:0000256" key="4">
    <source>
        <dbReference type="ARBA" id="ARBA00022527"/>
    </source>
</evidence>
<dbReference type="InterPro" id="IPR000719">
    <property type="entry name" value="Prot_kinase_dom"/>
</dbReference>
<keyword evidence="4" id="KW-0723">Serine/threonine-protein kinase</keyword>
<feature type="compositionally biased region" description="Low complexity" evidence="15">
    <location>
        <begin position="457"/>
        <end position="483"/>
    </location>
</feature>
<dbReference type="GO" id="GO:0007399">
    <property type="term" value="P:nervous system development"/>
    <property type="evidence" value="ECO:0007669"/>
    <property type="project" value="UniProtKB-KW"/>
</dbReference>
<evidence type="ECO:0000256" key="13">
    <source>
        <dbReference type="ARBA" id="ARBA00048679"/>
    </source>
</evidence>
<evidence type="ECO:0000256" key="7">
    <source>
        <dbReference type="ARBA" id="ARBA00022741"/>
    </source>
</evidence>
<dbReference type="SUPFAM" id="SSF56112">
    <property type="entry name" value="Protein kinase-like (PK-like)"/>
    <property type="match status" value="1"/>
</dbReference>
<evidence type="ECO:0000256" key="5">
    <source>
        <dbReference type="ARBA" id="ARBA00022679"/>
    </source>
</evidence>
<comment type="catalytic activity">
    <reaction evidence="12">
        <text>L-threonyl-[protein] + ATP = O-phospho-L-threonyl-[protein] + ADP + H(+)</text>
        <dbReference type="Rhea" id="RHEA:46608"/>
        <dbReference type="Rhea" id="RHEA-COMP:11060"/>
        <dbReference type="Rhea" id="RHEA-COMP:11605"/>
        <dbReference type="ChEBI" id="CHEBI:15378"/>
        <dbReference type="ChEBI" id="CHEBI:30013"/>
        <dbReference type="ChEBI" id="CHEBI:30616"/>
        <dbReference type="ChEBI" id="CHEBI:61977"/>
        <dbReference type="ChEBI" id="CHEBI:456216"/>
        <dbReference type="EC" id="2.7.11.1"/>
    </reaction>
</comment>
<reference evidence="18" key="1">
    <citation type="submission" date="2025-08" db="UniProtKB">
        <authorList>
            <consortium name="RefSeq"/>
        </authorList>
    </citation>
    <scope>IDENTIFICATION</scope>
    <source>
        <tissue evidence="18">Gonads</tissue>
    </source>
</reference>
<evidence type="ECO:0000256" key="2">
    <source>
        <dbReference type="ARBA" id="ARBA00006234"/>
    </source>
</evidence>
<evidence type="ECO:0000256" key="3">
    <source>
        <dbReference type="ARBA" id="ARBA00012513"/>
    </source>
</evidence>
<dbReference type="PROSITE" id="PS00107">
    <property type="entry name" value="PROTEIN_KINASE_ATP"/>
    <property type="match status" value="1"/>
</dbReference>
<evidence type="ECO:0000259" key="16">
    <source>
        <dbReference type="PROSITE" id="PS50011"/>
    </source>
</evidence>
<comment type="cofactor">
    <cofactor evidence="1">
        <name>Mg(2+)</name>
        <dbReference type="ChEBI" id="CHEBI:18420"/>
    </cofactor>
</comment>
<evidence type="ECO:0000256" key="15">
    <source>
        <dbReference type="SAM" id="MobiDB-lite"/>
    </source>
</evidence>
<feature type="compositionally biased region" description="Low complexity" evidence="15">
    <location>
        <begin position="716"/>
        <end position="726"/>
    </location>
</feature>
<feature type="compositionally biased region" description="Polar residues" evidence="15">
    <location>
        <begin position="381"/>
        <end position="392"/>
    </location>
</feature>
<dbReference type="GO" id="GO:0005737">
    <property type="term" value="C:cytoplasm"/>
    <property type="evidence" value="ECO:0007669"/>
    <property type="project" value="TreeGrafter"/>
</dbReference>
<dbReference type="FunFam" id="3.30.200.20:FF:000003">
    <property type="entry name" value="Non-specific serine/threonine protein kinase"/>
    <property type="match status" value="1"/>
</dbReference>
<dbReference type="InterPro" id="IPR048622">
    <property type="entry name" value="BRSK1_2-like_UBA"/>
</dbReference>
<dbReference type="FunCoup" id="A0A6J2XVU1">
    <property type="interactions" value="313"/>
</dbReference>
<keyword evidence="11" id="KW-0524">Neurogenesis</keyword>
<dbReference type="GO" id="GO:0005524">
    <property type="term" value="F:ATP binding"/>
    <property type="evidence" value="ECO:0007669"/>
    <property type="project" value="UniProtKB-UniRule"/>
</dbReference>
<comment type="catalytic activity">
    <reaction evidence="13">
        <text>L-seryl-[protein] + ATP = O-phospho-L-seryl-[protein] + ADP + H(+)</text>
        <dbReference type="Rhea" id="RHEA:17989"/>
        <dbReference type="Rhea" id="RHEA-COMP:9863"/>
        <dbReference type="Rhea" id="RHEA-COMP:11604"/>
        <dbReference type="ChEBI" id="CHEBI:15378"/>
        <dbReference type="ChEBI" id="CHEBI:29999"/>
        <dbReference type="ChEBI" id="CHEBI:30616"/>
        <dbReference type="ChEBI" id="CHEBI:83421"/>
        <dbReference type="ChEBI" id="CHEBI:456216"/>
        <dbReference type="EC" id="2.7.11.1"/>
    </reaction>
</comment>
<keyword evidence="8 18" id="KW-0418">Kinase</keyword>
<evidence type="ECO:0000256" key="6">
    <source>
        <dbReference type="ARBA" id="ARBA00022723"/>
    </source>
</evidence>
<keyword evidence="10" id="KW-0460">Magnesium</keyword>
<protein>
    <recommendedName>
        <fullName evidence="3">non-specific serine/threonine protein kinase</fullName>
        <ecNumber evidence="3">2.7.11.1</ecNumber>
    </recommendedName>
</protein>
<dbReference type="Pfam" id="PF00069">
    <property type="entry name" value="Pkinase"/>
    <property type="match status" value="1"/>
</dbReference>
<dbReference type="GO" id="GO:0035556">
    <property type="term" value="P:intracellular signal transduction"/>
    <property type="evidence" value="ECO:0007669"/>
    <property type="project" value="TreeGrafter"/>
</dbReference>
<dbReference type="RefSeq" id="XP_030755166.1">
    <property type="nucleotide sequence ID" value="XM_030899306.1"/>
</dbReference>
<dbReference type="PROSITE" id="PS50011">
    <property type="entry name" value="PROTEIN_KINASE_DOM"/>
    <property type="match status" value="1"/>
</dbReference>
<dbReference type="SMART" id="SM00220">
    <property type="entry name" value="S_TKc"/>
    <property type="match status" value="1"/>
</dbReference>
<name>A0A6J2XVU1_SITOR</name>
<dbReference type="KEGG" id="soy:115881703"/>
<keyword evidence="5" id="KW-0808">Transferase</keyword>
<dbReference type="InterPro" id="IPR008271">
    <property type="entry name" value="Ser/Thr_kinase_AS"/>
</dbReference>
<dbReference type="PROSITE" id="PS00108">
    <property type="entry name" value="PROTEIN_KINASE_ST"/>
    <property type="match status" value="1"/>
</dbReference>
<dbReference type="InterPro" id="IPR011009">
    <property type="entry name" value="Kinase-like_dom_sf"/>
</dbReference>
<dbReference type="CDD" id="cd14081">
    <property type="entry name" value="STKc_BRSK1_2"/>
    <property type="match status" value="1"/>
</dbReference>
<dbReference type="EC" id="2.7.11.1" evidence="3"/>
<evidence type="ECO:0000256" key="12">
    <source>
        <dbReference type="ARBA" id="ARBA00047899"/>
    </source>
</evidence>
<feature type="region of interest" description="Disordered" evidence="15">
    <location>
        <begin position="700"/>
        <end position="726"/>
    </location>
</feature>
<dbReference type="AlphaFoldDB" id="A0A6J2XVU1"/>
<feature type="domain" description="Protein kinase" evidence="16">
    <location>
        <begin position="19"/>
        <end position="270"/>
    </location>
</feature>